<proteinExistence type="predicted"/>
<gene>
    <name evidence="2" type="ORF">Clopa_0288</name>
</gene>
<dbReference type="InterPro" id="IPR006675">
    <property type="entry name" value="HDIG_dom"/>
</dbReference>
<reference evidence="2 3" key="1">
    <citation type="submission" date="2012-01" db="EMBL/GenBank/DDBJ databases">
        <title>Complete sequence of chromosome of Clostridium pasteurianum BC1.</title>
        <authorList>
            <consortium name="US DOE Joint Genome Institute"/>
            <person name="Lucas S."/>
            <person name="Han J."/>
            <person name="Lapidus A."/>
            <person name="Cheng J.-F."/>
            <person name="Goodwin L."/>
            <person name="Pitluck S."/>
            <person name="Peters L."/>
            <person name="Mikhailova N."/>
            <person name="Teshima H."/>
            <person name="Detter J.C."/>
            <person name="Han C."/>
            <person name="Tapia R."/>
            <person name="Land M."/>
            <person name="Hauser L."/>
            <person name="Kyrpides N."/>
            <person name="Ivanova N."/>
            <person name="Pagani I."/>
            <person name="Dunn J."/>
            <person name="Taghavi S."/>
            <person name="Francis A."/>
            <person name="van der Lelie D."/>
            <person name="Woyke T."/>
        </authorList>
    </citation>
    <scope>NUCLEOTIDE SEQUENCE [LARGE SCALE GENOMIC DNA]</scope>
    <source>
        <strain evidence="2 3">BC1</strain>
    </source>
</reference>
<evidence type="ECO:0000313" key="3">
    <source>
        <dbReference type="Proteomes" id="UP000013523"/>
    </source>
</evidence>
<dbReference type="eggNOG" id="COG1418">
    <property type="taxonomic scope" value="Bacteria"/>
</dbReference>
<dbReference type="Gene3D" id="1.10.3210.10">
    <property type="entry name" value="Hypothetical protein af1432"/>
    <property type="match status" value="1"/>
</dbReference>
<dbReference type="Pfam" id="PF01966">
    <property type="entry name" value="HD"/>
    <property type="match status" value="1"/>
</dbReference>
<feature type="domain" description="HD" evidence="1">
    <location>
        <begin position="36"/>
        <end position="138"/>
    </location>
</feature>
<sequence>MDKVDRINLIFHNEVYKKYLEKNRNCEKDRYFCLHDLQHFLDVARIAYIISLERDINIKKDIIYAAALLHDIGRWQQYEHDIPHDEASSQLAVEILQTSDFTDGEIDLITGAIREHREKDKNSELGFLLYAGDKLSRKCYDCDAFKQCNWSEDKKNLDIIY</sequence>
<dbReference type="Proteomes" id="UP000013523">
    <property type="component" value="Chromosome"/>
</dbReference>
<dbReference type="SMART" id="SM00471">
    <property type="entry name" value="HDc"/>
    <property type="match status" value="1"/>
</dbReference>
<evidence type="ECO:0000259" key="1">
    <source>
        <dbReference type="PROSITE" id="PS51831"/>
    </source>
</evidence>
<dbReference type="InterPro" id="IPR006674">
    <property type="entry name" value="HD_domain"/>
</dbReference>
<dbReference type="NCBIfam" id="TIGR00277">
    <property type="entry name" value="HDIG"/>
    <property type="match status" value="1"/>
</dbReference>
<keyword evidence="3" id="KW-1185">Reference proteome</keyword>
<dbReference type="CDD" id="cd00077">
    <property type="entry name" value="HDc"/>
    <property type="match status" value="1"/>
</dbReference>
<accession>R4K0P8</accession>
<dbReference type="HOGENOM" id="CLU_106618_0_0_9"/>
<dbReference type="STRING" id="86416.Clopa_0288"/>
<dbReference type="OrthoDB" id="1669667at2"/>
<dbReference type="RefSeq" id="WP_015613678.1">
    <property type="nucleotide sequence ID" value="NC_021182.1"/>
</dbReference>
<evidence type="ECO:0000313" key="2">
    <source>
        <dbReference type="EMBL" id="AGK95351.1"/>
    </source>
</evidence>
<dbReference type="PROSITE" id="PS51831">
    <property type="entry name" value="HD"/>
    <property type="match status" value="1"/>
</dbReference>
<dbReference type="InterPro" id="IPR003607">
    <property type="entry name" value="HD/PDEase_dom"/>
</dbReference>
<dbReference type="KEGG" id="cpas:Clopa_0288"/>
<protein>
    <submittedName>
        <fullName evidence="2">Putative domain HDIG-containing protein</fullName>
    </submittedName>
</protein>
<organism evidence="2 3">
    <name type="scientific">Clostridium pasteurianum BC1</name>
    <dbReference type="NCBI Taxonomy" id="86416"/>
    <lineage>
        <taxon>Bacteria</taxon>
        <taxon>Bacillati</taxon>
        <taxon>Bacillota</taxon>
        <taxon>Clostridia</taxon>
        <taxon>Eubacteriales</taxon>
        <taxon>Clostridiaceae</taxon>
        <taxon>Clostridium</taxon>
    </lineage>
</organism>
<dbReference type="SUPFAM" id="SSF109604">
    <property type="entry name" value="HD-domain/PDEase-like"/>
    <property type="match status" value="1"/>
</dbReference>
<dbReference type="PATRIC" id="fig|86416.3.peg.264"/>
<dbReference type="EMBL" id="CP003261">
    <property type="protein sequence ID" value="AGK95351.1"/>
    <property type="molecule type" value="Genomic_DNA"/>
</dbReference>
<name>R4K0P8_CLOPA</name>
<dbReference type="AlphaFoldDB" id="R4K0P8"/>